<feature type="compositionally biased region" description="Polar residues" evidence="3">
    <location>
        <begin position="7"/>
        <end position="27"/>
    </location>
</feature>
<evidence type="ECO:0000313" key="7">
    <source>
        <dbReference type="Proteomes" id="UP001205998"/>
    </source>
</evidence>
<dbReference type="SUPFAM" id="SSF101576">
    <property type="entry name" value="Supernatant protein factor (SPF), C-terminal domain"/>
    <property type="match status" value="1"/>
</dbReference>
<dbReference type="GO" id="GO:0000139">
    <property type="term" value="C:Golgi membrane"/>
    <property type="evidence" value="ECO:0007669"/>
    <property type="project" value="TreeGrafter"/>
</dbReference>
<dbReference type="InterPro" id="IPR009038">
    <property type="entry name" value="GOLD_dom"/>
</dbReference>
<reference evidence="6" key="1">
    <citation type="submission" date="2018-07" db="EMBL/GenBank/DDBJ databases">
        <title>Comparative genomics of catfishes provides insights into carnivory and benthic adaptation.</title>
        <authorList>
            <person name="Zhang Y."/>
            <person name="Wang D."/>
            <person name="Peng Z."/>
            <person name="Zheng S."/>
            <person name="Shao F."/>
            <person name="Tao W."/>
        </authorList>
    </citation>
    <scope>NUCLEOTIDE SEQUENCE</scope>
    <source>
        <strain evidence="6">Chongqing</strain>
    </source>
</reference>
<dbReference type="PROSITE" id="PS50866">
    <property type="entry name" value="GOLD"/>
    <property type="match status" value="1"/>
</dbReference>
<dbReference type="PANTHER" id="PTHR22973:SF11">
    <property type="entry name" value="GOLGI RESIDENT PROTEIN GCP60"/>
    <property type="match status" value="1"/>
</dbReference>
<feature type="region of interest" description="Disordered" evidence="3">
    <location>
        <begin position="1"/>
        <end position="33"/>
    </location>
</feature>
<dbReference type="Proteomes" id="UP001205998">
    <property type="component" value="Unassembled WGS sequence"/>
</dbReference>
<keyword evidence="7" id="KW-1185">Reference proteome</keyword>
<feature type="region of interest" description="Disordered" evidence="3">
    <location>
        <begin position="385"/>
        <end position="413"/>
    </location>
</feature>
<dbReference type="FunFam" id="1.20.80.10:FF:000017">
    <property type="entry name" value="Golgi resident protein GCP60"/>
    <property type="match status" value="1"/>
</dbReference>
<dbReference type="Gene3D" id="2.60.120.680">
    <property type="entry name" value="GOLD domain"/>
    <property type="match status" value="1"/>
</dbReference>
<feature type="domain" description="ACB" evidence="5">
    <location>
        <begin position="45"/>
        <end position="136"/>
    </location>
</feature>
<feature type="compositionally biased region" description="Polar residues" evidence="3">
    <location>
        <begin position="261"/>
        <end position="294"/>
    </location>
</feature>
<dbReference type="SUPFAM" id="SSF47027">
    <property type="entry name" value="Acyl-CoA binding protein"/>
    <property type="match status" value="1"/>
</dbReference>
<dbReference type="InterPro" id="IPR000582">
    <property type="entry name" value="Acyl-CoA-binding_protein"/>
</dbReference>
<dbReference type="InterPro" id="IPR036598">
    <property type="entry name" value="GOLD_dom_sf"/>
</dbReference>
<dbReference type="InterPro" id="IPR052269">
    <property type="entry name" value="Golgi-PI4KB_interaction"/>
</dbReference>
<evidence type="ECO:0000313" key="6">
    <source>
        <dbReference type="EMBL" id="KAI5610787.1"/>
    </source>
</evidence>
<dbReference type="AlphaFoldDB" id="A0AAD5A6Y6"/>
<dbReference type="PROSITE" id="PS51228">
    <property type="entry name" value="ACB_2"/>
    <property type="match status" value="1"/>
</dbReference>
<feature type="compositionally biased region" description="Polar residues" evidence="3">
    <location>
        <begin position="227"/>
        <end position="238"/>
    </location>
</feature>
<keyword evidence="1" id="KW-0007">Acetylation</keyword>
<comment type="caution">
    <text evidence="6">The sequence shown here is derived from an EMBL/GenBank/DDBJ whole genome shotgun (WGS) entry which is preliminary data.</text>
</comment>
<keyword evidence="2" id="KW-0175">Coiled coil</keyword>
<proteinExistence type="predicted"/>
<evidence type="ECO:0000259" key="4">
    <source>
        <dbReference type="PROSITE" id="PS50866"/>
    </source>
</evidence>
<evidence type="ECO:0000256" key="3">
    <source>
        <dbReference type="SAM" id="MobiDB-lite"/>
    </source>
</evidence>
<organism evidence="6 7">
    <name type="scientific">Silurus asotus</name>
    <name type="common">Amur catfish</name>
    <name type="synonym">Parasilurus asotus</name>
    <dbReference type="NCBI Taxonomy" id="30991"/>
    <lineage>
        <taxon>Eukaryota</taxon>
        <taxon>Metazoa</taxon>
        <taxon>Chordata</taxon>
        <taxon>Craniata</taxon>
        <taxon>Vertebrata</taxon>
        <taxon>Euteleostomi</taxon>
        <taxon>Actinopterygii</taxon>
        <taxon>Neopterygii</taxon>
        <taxon>Teleostei</taxon>
        <taxon>Ostariophysi</taxon>
        <taxon>Siluriformes</taxon>
        <taxon>Siluridae</taxon>
        <taxon>Silurus</taxon>
    </lineage>
</organism>
<feature type="region of interest" description="Disordered" evidence="3">
    <location>
        <begin position="219"/>
        <end position="238"/>
    </location>
</feature>
<evidence type="ECO:0000259" key="5">
    <source>
        <dbReference type="PROSITE" id="PS51228"/>
    </source>
</evidence>
<evidence type="ECO:0000256" key="2">
    <source>
        <dbReference type="SAM" id="Coils"/>
    </source>
</evidence>
<protein>
    <submittedName>
        <fullName evidence="6">Golgi resident protein GCP60</fullName>
    </submittedName>
</protein>
<dbReference type="PANTHER" id="PTHR22973">
    <property type="entry name" value="LD35087P"/>
    <property type="match status" value="1"/>
</dbReference>
<dbReference type="Gene3D" id="1.20.80.10">
    <property type="match status" value="1"/>
</dbReference>
<dbReference type="InterPro" id="IPR014352">
    <property type="entry name" value="FERM/acyl-CoA-bd_prot_sf"/>
</dbReference>
<feature type="domain" description="GOLD" evidence="4">
    <location>
        <begin position="326"/>
        <end position="464"/>
    </location>
</feature>
<accession>A0AAD5A6Y6</accession>
<dbReference type="EMBL" id="MU570271">
    <property type="protein sequence ID" value="KAI5610787.1"/>
    <property type="molecule type" value="Genomic_DNA"/>
</dbReference>
<dbReference type="Pfam" id="PF13897">
    <property type="entry name" value="GOLD_2"/>
    <property type="match status" value="1"/>
</dbReference>
<gene>
    <name evidence="6" type="ORF">C0J50_1526</name>
</gene>
<sequence>MSAPASGETSNHHNTVCEQNESGNPTSENEERRNWNVGNNWGFSLEAIFGFALKFFKEMNGKAFNPTYEENLLFIALQKQIFLGPYNPKLCPEIGFFDVLGNDRRKKWAELGSTAKDDAMEDFVKLLDSCCSLFSPYVTSHKIEKEEHERKFVKHVPKQEKKKSFECLCVYTFRREEEERLRMEREEEKERCEEEKRRQEADRLLRNLQMQQVEAALNTPSPVHFQENPQSSKCSDQQQRLIHRSGECILQAHHTHRVKQQDTAESLSPDSSDTASVTHPINQPESAQRTTAETNPRCHLFIESMPGEMPILAPSMWTMPQVNEFKMKTQQEAESVITVGRGEVLTVHIPTHDHGSTFFWEFATDYYDIAFGLYFEWPNATNGVESVSKDQDAGQTEKANGKNEKNPTDAGPRISEVVPLFRRDSHENVYAGSHRYPSRGVYLLRFDNSYSLWRSKVVYYRVYYTG</sequence>
<feature type="coiled-coil region" evidence="2">
    <location>
        <begin position="173"/>
        <end position="203"/>
    </location>
</feature>
<dbReference type="InterPro" id="IPR035984">
    <property type="entry name" value="Acyl-CoA-binding_sf"/>
</dbReference>
<feature type="region of interest" description="Disordered" evidence="3">
    <location>
        <begin position="254"/>
        <end position="295"/>
    </location>
</feature>
<dbReference type="GO" id="GO:0000062">
    <property type="term" value="F:fatty-acyl-CoA binding"/>
    <property type="evidence" value="ECO:0007669"/>
    <property type="project" value="InterPro"/>
</dbReference>
<dbReference type="Pfam" id="PF00887">
    <property type="entry name" value="ACBP"/>
    <property type="match status" value="1"/>
</dbReference>
<evidence type="ECO:0000256" key="1">
    <source>
        <dbReference type="ARBA" id="ARBA00022990"/>
    </source>
</evidence>
<name>A0AAD5A6Y6_SILAS</name>